<organism evidence="4">
    <name type="scientific">Gongylonema pulchrum</name>
    <dbReference type="NCBI Taxonomy" id="637853"/>
    <lineage>
        <taxon>Eukaryota</taxon>
        <taxon>Metazoa</taxon>
        <taxon>Ecdysozoa</taxon>
        <taxon>Nematoda</taxon>
        <taxon>Chromadorea</taxon>
        <taxon>Rhabditida</taxon>
        <taxon>Spirurina</taxon>
        <taxon>Spiruromorpha</taxon>
        <taxon>Spiruroidea</taxon>
        <taxon>Gongylonematidae</taxon>
        <taxon>Gongylonema</taxon>
    </lineage>
</organism>
<proteinExistence type="predicted"/>
<dbReference type="AlphaFoldDB" id="A0A183EC07"/>
<dbReference type="EMBL" id="UYRT01086873">
    <property type="protein sequence ID" value="VDN31877.1"/>
    <property type="molecule type" value="Genomic_DNA"/>
</dbReference>
<sequence length="218" mass="22985">MAHISRVDGLRNVGINSTTRNKPNQELSCGQANIRSLPQRNLSPQPKIKAKDVAATTDRIAEKAGHISRQRSHTTRGPVRVYNTQKKVSSDGLPPVGPGLPLSRRPKVGDSMERVPEQAGNAASGSVVSGAPSAVASRKPNNTVLEFAPCLRSRVAQKKSESKAATGSATAPVRGTVSGSAGTAAPPVRPRRSVAEREAFFRRLSTPKSVVAAKKCAK</sequence>
<reference evidence="4" key="1">
    <citation type="submission" date="2016-06" db="UniProtKB">
        <authorList>
            <consortium name="WormBaseParasite"/>
        </authorList>
    </citation>
    <scope>IDENTIFICATION</scope>
</reference>
<feature type="compositionally biased region" description="Basic and acidic residues" evidence="1">
    <location>
        <begin position="107"/>
        <end position="116"/>
    </location>
</feature>
<feature type="region of interest" description="Disordered" evidence="1">
    <location>
        <begin position="62"/>
        <end position="127"/>
    </location>
</feature>
<dbReference type="Proteomes" id="UP000271098">
    <property type="component" value="Unassembled WGS sequence"/>
</dbReference>
<evidence type="ECO:0000313" key="4">
    <source>
        <dbReference type="WBParaSite" id="GPUH_0001852301-mRNA-1"/>
    </source>
</evidence>
<protein>
    <submittedName>
        <fullName evidence="4">TPX2_importin domain-containing protein</fullName>
    </submittedName>
</protein>
<dbReference type="WBParaSite" id="GPUH_0001852301-mRNA-1">
    <property type="protein sequence ID" value="GPUH_0001852301-mRNA-1"/>
    <property type="gene ID" value="GPUH_0001852301"/>
</dbReference>
<gene>
    <name evidence="2" type="ORF">GPUH_LOCUS18498</name>
</gene>
<evidence type="ECO:0000313" key="3">
    <source>
        <dbReference type="Proteomes" id="UP000271098"/>
    </source>
</evidence>
<name>A0A183EC07_9BILA</name>
<feature type="compositionally biased region" description="Low complexity" evidence="1">
    <location>
        <begin position="90"/>
        <end position="103"/>
    </location>
</feature>
<evidence type="ECO:0000313" key="2">
    <source>
        <dbReference type="EMBL" id="VDN31877.1"/>
    </source>
</evidence>
<dbReference type="OrthoDB" id="5824594at2759"/>
<reference evidence="2 3" key="2">
    <citation type="submission" date="2018-11" db="EMBL/GenBank/DDBJ databases">
        <authorList>
            <consortium name="Pathogen Informatics"/>
        </authorList>
    </citation>
    <scope>NUCLEOTIDE SEQUENCE [LARGE SCALE GENOMIC DNA]</scope>
</reference>
<keyword evidence="3" id="KW-1185">Reference proteome</keyword>
<accession>A0A183EC07</accession>
<feature type="region of interest" description="Disordered" evidence="1">
    <location>
        <begin position="157"/>
        <end position="193"/>
    </location>
</feature>
<evidence type="ECO:0000256" key="1">
    <source>
        <dbReference type="SAM" id="MobiDB-lite"/>
    </source>
</evidence>